<dbReference type="Proteomes" id="UP000010321">
    <property type="component" value="Unassembled WGS sequence"/>
</dbReference>
<sequence>MRNNPGYRIVMRNKWRMPHPATMFFLLTLGVIFLSWIFDVYGLSVRLPQTGEEIRVQSLLSPEGIRWLLRHVVTNFTGFAPLGLVIVAMFGIGVAQHSGFIDACIRKGIRGRGRNPWRIVLSVIVLGLLSNVVGDAGYIILLPIAATLFHSVGLHPVGGIIAAYVSVSCGYSANILLSTLDPMLAAATQEAADMTDVSGGRVGPLCNYYFFCASTFLLVLIIYHITRRRLLPGLGEYNGSNAFCGYKQLSRKEQRALLGAVIVGLLYAALVLWATFSSWGILRGVNGGLIRSPFIVGILFLLSLGIGLMGMVYGFASGRYRTDGDVIEGLTQPMKLLGVYFVIAFFAAQMFACFEYSHLDKCIAIMGANMLSSVRSDSLWILILFILFTALINLIMVSSTSKWAFMSFIFVPVLAGMGISPDMTQCAYRIGDSATNAITPFMFYMPLVLTYMQQYDKQSTYGSLLKYTWRYSLAILIAWTVLFVLWYLCKLPLGL</sequence>
<dbReference type="PANTHER" id="PTHR30282">
    <property type="entry name" value="P-AMINOBENZOYL GLUTAMATE TRANSPORTER"/>
    <property type="match status" value="1"/>
</dbReference>
<gene>
    <name evidence="2" type="ORF">HMPREF9445_00813</name>
</gene>
<feature type="transmembrane region" description="Helical" evidence="1">
    <location>
        <begin position="76"/>
        <end position="95"/>
    </location>
</feature>
<keyword evidence="3" id="KW-1185">Reference proteome</keyword>
<comment type="caution">
    <text evidence="2">The sequence shown here is derived from an EMBL/GenBank/DDBJ whole genome shotgun (WGS) entry which is preliminary data.</text>
</comment>
<feature type="transmembrane region" description="Helical" evidence="1">
    <location>
        <begin position="21"/>
        <end position="38"/>
    </location>
</feature>
<feature type="transmembrane region" description="Helical" evidence="1">
    <location>
        <begin position="379"/>
        <end position="396"/>
    </location>
</feature>
<proteinExistence type="predicted"/>
<feature type="transmembrane region" description="Helical" evidence="1">
    <location>
        <begin position="337"/>
        <end position="359"/>
    </location>
</feature>
<dbReference type="EMBL" id="AFBM01000007">
    <property type="protein sequence ID" value="EGF54071.1"/>
    <property type="molecule type" value="Genomic_DNA"/>
</dbReference>
<dbReference type="Pfam" id="PF03806">
    <property type="entry name" value="ABG_transport"/>
    <property type="match status" value="1"/>
</dbReference>
<organism evidence="2 3">
    <name type="scientific">Bacteroides clarus YIT 12056</name>
    <dbReference type="NCBI Taxonomy" id="762984"/>
    <lineage>
        <taxon>Bacteria</taxon>
        <taxon>Pseudomonadati</taxon>
        <taxon>Bacteroidota</taxon>
        <taxon>Bacteroidia</taxon>
        <taxon>Bacteroidales</taxon>
        <taxon>Bacteroidaceae</taxon>
        <taxon>Bacteroides</taxon>
    </lineage>
</organism>
<evidence type="ECO:0000313" key="3">
    <source>
        <dbReference type="Proteomes" id="UP000010321"/>
    </source>
</evidence>
<protein>
    <submittedName>
        <fullName evidence="2">AbgT transporter family protein</fullName>
    </submittedName>
</protein>
<keyword evidence="1" id="KW-0472">Membrane</keyword>
<feature type="transmembrane region" description="Helical" evidence="1">
    <location>
        <begin position="116"/>
        <end position="141"/>
    </location>
</feature>
<keyword evidence="1" id="KW-1133">Transmembrane helix</keyword>
<evidence type="ECO:0000313" key="2">
    <source>
        <dbReference type="EMBL" id="EGF54071.1"/>
    </source>
</evidence>
<name>A0ABN0CRN0_9BACE</name>
<evidence type="ECO:0000256" key="1">
    <source>
        <dbReference type="SAM" id="Phobius"/>
    </source>
</evidence>
<reference evidence="2 3" key="1">
    <citation type="submission" date="2011-02" db="EMBL/GenBank/DDBJ databases">
        <authorList>
            <person name="Weinstock G."/>
            <person name="Sodergren E."/>
            <person name="Clifton S."/>
            <person name="Fulton L."/>
            <person name="Fulton B."/>
            <person name="Courtney L."/>
            <person name="Fronick C."/>
            <person name="Harrison M."/>
            <person name="Strong C."/>
            <person name="Farmer C."/>
            <person name="Delahaunty K."/>
            <person name="Markovic C."/>
            <person name="Hall O."/>
            <person name="Minx P."/>
            <person name="Tomlinson C."/>
            <person name="Mitreva M."/>
            <person name="Hou S."/>
            <person name="Chen J."/>
            <person name="Wollam A."/>
            <person name="Pepin K.H."/>
            <person name="Johnson M."/>
            <person name="Bhonagiri V."/>
            <person name="Zhang X."/>
            <person name="Suruliraj S."/>
            <person name="Warren W."/>
            <person name="Chinwalla A."/>
            <person name="Mardis E.R."/>
            <person name="Wilson R.K."/>
        </authorList>
    </citation>
    <scope>NUCLEOTIDE SEQUENCE [LARGE SCALE GENOMIC DNA]</scope>
    <source>
        <strain evidence="2 3">YIT 12056</strain>
    </source>
</reference>
<accession>A0ABN0CRN0</accession>
<dbReference type="PANTHER" id="PTHR30282:SF0">
    <property type="entry name" value="P-AMINOBENZOYL-GLUTAMATE TRANSPORT PROTEIN"/>
    <property type="match status" value="1"/>
</dbReference>
<keyword evidence="1" id="KW-0812">Transmembrane</keyword>
<dbReference type="InterPro" id="IPR004697">
    <property type="entry name" value="AbgT"/>
</dbReference>
<feature type="transmembrane region" description="Helical" evidence="1">
    <location>
        <begin position="403"/>
        <end position="421"/>
    </location>
</feature>
<feature type="transmembrane region" description="Helical" evidence="1">
    <location>
        <begin position="256"/>
        <end position="282"/>
    </location>
</feature>
<feature type="transmembrane region" description="Helical" evidence="1">
    <location>
        <begin position="471"/>
        <end position="488"/>
    </location>
</feature>
<feature type="transmembrane region" description="Helical" evidence="1">
    <location>
        <begin position="208"/>
        <end position="226"/>
    </location>
</feature>
<feature type="transmembrane region" description="Helical" evidence="1">
    <location>
        <begin position="433"/>
        <end position="451"/>
    </location>
</feature>
<feature type="transmembrane region" description="Helical" evidence="1">
    <location>
        <begin position="294"/>
        <end position="316"/>
    </location>
</feature>